<gene>
    <name evidence="1" type="ORF">PISMIDRAFT_107052</name>
</gene>
<evidence type="ECO:0000313" key="2">
    <source>
        <dbReference type="Proteomes" id="UP000054018"/>
    </source>
</evidence>
<dbReference type="Proteomes" id="UP000054018">
    <property type="component" value="Unassembled WGS sequence"/>
</dbReference>
<organism evidence="1 2">
    <name type="scientific">Pisolithus microcarpus 441</name>
    <dbReference type="NCBI Taxonomy" id="765257"/>
    <lineage>
        <taxon>Eukaryota</taxon>
        <taxon>Fungi</taxon>
        <taxon>Dikarya</taxon>
        <taxon>Basidiomycota</taxon>
        <taxon>Agaricomycotina</taxon>
        <taxon>Agaricomycetes</taxon>
        <taxon>Agaricomycetidae</taxon>
        <taxon>Boletales</taxon>
        <taxon>Sclerodermatineae</taxon>
        <taxon>Pisolithaceae</taxon>
        <taxon>Pisolithus</taxon>
    </lineage>
</organism>
<sequence>EHFYGSLKGRFQSLRDMRFQIQNQRDLEFANMWMRCCLILHNLILEIEEDFGVVSSNLEYMEEAERWGVPLIHERDDSGEDFIGTPGQLFCGRLVERLFRGLGT</sequence>
<proteinExistence type="predicted"/>
<accession>A0A0C9ZIB1</accession>
<dbReference type="OrthoDB" id="2619330at2759"/>
<dbReference type="AlphaFoldDB" id="A0A0C9ZIB1"/>
<name>A0A0C9ZIB1_9AGAM</name>
<protein>
    <recommendedName>
        <fullName evidence="3">DDE Tnp4 domain-containing protein</fullName>
    </recommendedName>
</protein>
<feature type="non-terminal residue" evidence="1">
    <location>
        <position position="1"/>
    </location>
</feature>
<evidence type="ECO:0008006" key="3">
    <source>
        <dbReference type="Google" id="ProtNLM"/>
    </source>
</evidence>
<keyword evidence="2" id="KW-1185">Reference proteome</keyword>
<reference evidence="2" key="2">
    <citation type="submission" date="2015-01" db="EMBL/GenBank/DDBJ databases">
        <title>Evolutionary Origins and Diversification of the Mycorrhizal Mutualists.</title>
        <authorList>
            <consortium name="DOE Joint Genome Institute"/>
            <consortium name="Mycorrhizal Genomics Consortium"/>
            <person name="Kohler A."/>
            <person name="Kuo A."/>
            <person name="Nagy L.G."/>
            <person name="Floudas D."/>
            <person name="Copeland A."/>
            <person name="Barry K.W."/>
            <person name="Cichocki N."/>
            <person name="Veneault-Fourrey C."/>
            <person name="LaButti K."/>
            <person name="Lindquist E.A."/>
            <person name="Lipzen A."/>
            <person name="Lundell T."/>
            <person name="Morin E."/>
            <person name="Murat C."/>
            <person name="Riley R."/>
            <person name="Ohm R."/>
            <person name="Sun H."/>
            <person name="Tunlid A."/>
            <person name="Henrissat B."/>
            <person name="Grigoriev I.V."/>
            <person name="Hibbett D.S."/>
            <person name="Martin F."/>
        </authorList>
    </citation>
    <scope>NUCLEOTIDE SEQUENCE [LARGE SCALE GENOMIC DNA]</scope>
    <source>
        <strain evidence="2">441</strain>
    </source>
</reference>
<dbReference type="EMBL" id="KN833779">
    <property type="protein sequence ID" value="KIK19738.1"/>
    <property type="molecule type" value="Genomic_DNA"/>
</dbReference>
<dbReference type="HOGENOM" id="CLU_018552_9_3_1"/>
<evidence type="ECO:0000313" key="1">
    <source>
        <dbReference type="EMBL" id="KIK19738.1"/>
    </source>
</evidence>
<reference evidence="1 2" key="1">
    <citation type="submission" date="2014-04" db="EMBL/GenBank/DDBJ databases">
        <authorList>
            <consortium name="DOE Joint Genome Institute"/>
            <person name="Kuo A."/>
            <person name="Kohler A."/>
            <person name="Costa M.D."/>
            <person name="Nagy L.G."/>
            <person name="Floudas D."/>
            <person name="Copeland A."/>
            <person name="Barry K.W."/>
            <person name="Cichocki N."/>
            <person name="Veneault-Fourrey C."/>
            <person name="LaButti K."/>
            <person name="Lindquist E.A."/>
            <person name="Lipzen A."/>
            <person name="Lundell T."/>
            <person name="Morin E."/>
            <person name="Murat C."/>
            <person name="Sun H."/>
            <person name="Tunlid A."/>
            <person name="Henrissat B."/>
            <person name="Grigoriev I.V."/>
            <person name="Hibbett D.S."/>
            <person name="Martin F."/>
            <person name="Nordberg H.P."/>
            <person name="Cantor M.N."/>
            <person name="Hua S.X."/>
        </authorList>
    </citation>
    <scope>NUCLEOTIDE SEQUENCE [LARGE SCALE GENOMIC DNA]</scope>
    <source>
        <strain evidence="1 2">441</strain>
    </source>
</reference>